<evidence type="ECO:0000313" key="2">
    <source>
        <dbReference type="Proteomes" id="UP000235392"/>
    </source>
</evidence>
<protein>
    <submittedName>
        <fullName evidence="1">Uncharacterized protein</fullName>
    </submittedName>
</protein>
<comment type="caution">
    <text evidence="1">The sequence shown here is derived from an EMBL/GenBank/DDBJ whole genome shotgun (WGS) entry which is preliminary data.</text>
</comment>
<gene>
    <name evidence="1" type="ORF">PCASD_24062</name>
</gene>
<proteinExistence type="predicted"/>
<dbReference type="EMBL" id="PGCI01000329">
    <property type="protein sequence ID" value="PLW29488.1"/>
    <property type="molecule type" value="Genomic_DNA"/>
</dbReference>
<dbReference type="Proteomes" id="UP000235392">
    <property type="component" value="Unassembled WGS sequence"/>
</dbReference>
<accession>A0A2N5TVL9</accession>
<name>A0A2N5TVL9_9BASI</name>
<evidence type="ECO:0000313" key="1">
    <source>
        <dbReference type="EMBL" id="PLW29488.1"/>
    </source>
</evidence>
<sequence length="51" mass="5345">MLVRLGQQIYNTNSLVGSMNGPGFCGLIEFGRALTTVQELESAAGLDGEDA</sequence>
<dbReference type="AlphaFoldDB" id="A0A2N5TVL9"/>
<organism evidence="1 2">
    <name type="scientific">Puccinia coronata f. sp. avenae</name>
    <dbReference type="NCBI Taxonomy" id="200324"/>
    <lineage>
        <taxon>Eukaryota</taxon>
        <taxon>Fungi</taxon>
        <taxon>Dikarya</taxon>
        <taxon>Basidiomycota</taxon>
        <taxon>Pucciniomycotina</taxon>
        <taxon>Pucciniomycetes</taxon>
        <taxon>Pucciniales</taxon>
        <taxon>Pucciniaceae</taxon>
        <taxon>Puccinia</taxon>
    </lineage>
</organism>
<reference evidence="1 2" key="1">
    <citation type="submission" date="2017-11" db="EMBL/GenBank/DDBJ databases">
        <title>De novo assembly and phasing of dikaryotic genomes from two isolates of Puccinia coronata f. sp. avenae, the causal agent of oat crown rust.</title>
        <authorList>
            <person name="Miller M.E."/>
            <person name="Zhang Y."/>
            <person name="Omidvar V."/>
            <person name="Sperschneider J."/>
            <person name="Schwessinger B."/>
            <person name="Raley C."/>
            <person name="Palmer J.M."/>
            <person name="Garnica D."/>
            <person name="Upadhyaya N."/>
            <person name="Rathjen J."/>
            <person name="Taylor J.M."/>
            <person name="Park R.F."/>
            <person name="Dodds P.N."/>
            <person name="Hirsch C.D."/>
            <person name="Kianian S.F."/>
            <person name="Figueroa M."/>
        </authorList>
    </citation>
    <scope>NUCLEOTIDE SEQUENCE [LARGE SCALE GENOMIC DNA]</scope>
    <source>
        <strain evidence="1">12SD80</strain>
    </source>
</reference>